<dbReference type="Pfam" id="PF00353">
    <property type="entry name" value="HemolysinCabind"/>
    <property type="match status" value="6"/>
</dbReference>
<proteinExistence type="inferred from homology"/>
<dbReference type="Gene3D" id="2.150.10.10">
    <property type="entry name" value="Serralysin-like metalloprotease, C-terminal"/>
    <property type="match status" value="6"/>
</dbReference>
<dbReference type="PANTHER" id="PTHR10963:SF55">
    <property type="entry name" value="GLYCOSIDE HYDROLASE FAMILY 16 PROTEIN"/>
    <property type="match status" value="1"/>
</dbReference>
<dbReference type="GO" id="GO:0005975">
    <property type="term" value="P:carbohydrate metabolic process"/>
    <property type="evidence" value="ECO:0007669"/>
    <property type="project" value="InterPro"/>
</dbReference>
<organism evidence="4 5">
    <name type="scientific">Roseicella frigidaeris</name>
    <dbReference type="NCBI Taxonomy" id="2230885"/>
    <lineage>
        <taxon>Bacteria</taxon>
        <taxon>Pseudomonadati</taxon>
        <taxon>Pseudomonadota</taxon>
        <taxon>Alphaproteobacteria</taxon>
        <taxon>Acetobacterales</taxon>
        <taxon>Roseomonadaceae</taxon>
        <taxon>Roseicella</taxon>
    </lineage>
</organism>
<feature type="domain" description="GH16" evidence="3">
    <location>
        <begin position="187"/>
        <end position="457"/>
    </location>
</feature>
<gene>
    <name evidence="4" type="ORF">DOO78_17250</name>
</gene>
<evidence type="ECO:0000313" key="4">
    <source>
        <dbReference type="EMBL" id="RAI57763.1"/>
    </source>
</evidence>
<comment type="similarity">
    <text evidence="1">Belongs to the glycosyl hydrolase 16 family.</text>
</comment>
<dbReference type="InterPro" id="IPR050546">
    <property type="entry name" value="Glycosyl_Hydrlase_16"/>
</dbReference>
<dbReference type="InterPro" id="IPR018511">
    <property type="entry name" value="Hemolysin-typ_Ca-bd_CS"/>
</dbReference>
<accession>A0A327M6G6</accession>
<dbReference type="Proteomes" id="UP000249065">
    <property type="component" value="Unassembled WGS sequence"/>
</dbReference>
<dbReference type="GO" id="GO:0005509">
    <property type="term" value="F:calcium ion binding"/>
    <property type="evidence" value="ECO:0007669"/>
    <property type="project" value="InterPro"/>
</dbReference>
<dbReference type="AlphaFoldDB" id="A0A327M6G6"/>
<dbReference type="PRINTS" id="PR00313">
    <property type="entry name" value="CABNDNGRPT"/>
</dbReference>
<dbReference type="Pfam" id="PF00722">
    <property type="entry name" value="Glyco_hydro_16"/>
    <property type="match status" value="1"/>
</dbReference>
<keyword evidence="5" id="KW-1185">Reference proteome</keyword>
<dbReference type="CDD" id="cd08023">
    <property type="entry name" value="GH16_laminarinase_like"/>
    <property type="match status" value="1"/>
</dbReference>
<dbReference type="InterPro" id="IPR013320">
    <property type="entry name" value="ConA-like_dom_sf"/>
</dbReference>
<evidence type="ECO:0000256" key="2">
    <source>
        <dbReference type="SAM" id="MobiDB-lite"/>
    </source>
</evidence>
<dbReference type="GO" id="GO:0004553">
    <property type="term" value="F:hydrolase activity, hydrolyzing O-glycosyl compounds"/>
    <property type="evidence" value="ECO:0007669"/>
    <property type="project" value="InterPro"/>
</dbReference>
<dbReference type="SUPFAM" id="SSF49899">
    <property type="entry name" value="Concanavalin A-like lectins/glucanases"/>
    <property type="match status" value="1"/>
</dbReference>
<dbReference type="EMBL" id="QLIX01000014">
    <property type="protein sequence ID" value="RAI57763.1"/>
    <property type="molecule type" value="Genomic_DNA"/>
</dbReference>
<dbReference type="PROSITE" id="PS00330">
    <property type="entry name" value="HEMOLYSIN_CALCIUM"/>
    <property type="match status" value="2"/>
</dbReference>
<evidence type="ECO:0000313" key="5">
    <source>
        <dbReference type="Proteomes" id="UP000249065"/>
    </source>
</evidence>
<dbReference type="PANTHER" id="PTHR10963">
    <property type="entry name" value="GLYCOSYL HYDROLASE-RELATED"/>
    <property type="match status" value="1"/>
</dbReference>
<dbReference type="SUPFAM" id="SSF51120">
    <property type="entry name" value="beta-Roll"/>
    <property type="match status" value="6"/>
</dbReference>
<dbReference type="InterPro" id="IPR011049">
    <property type="entry name" value="Serralysin-like_metalloprot_C"/>
</dbReference>
<evidence type="ECO:0000256" key="1">
    <source>
        <dbReference type="ARBA" id="ARBA00006865"/>
    </source>
</evidence>
<feature type="region of interest" description="Disordered" evidence="2">
    <location>
        <begin position="814"/>
        <end position="835"/>
    </location>
</feature>
<protein>
    <recommendedName>
        <fullName evidence="3">GH16 domain-containing protein</fullName>
    </recommendedName>
</protein>
<comment type="caution">
    <text evidence="4">The sequence shown here is derived from an EMBL/GenBank/DDBJ whole genome shotgun (WGS) entry which is preliminary data.</text>
</comment>
<dbReference type="OrthoDB" id="7275897at2"/>
<name>A0A327M6G6_9PROT</name>
<dbReference type="InterPro" id="IPR001343">
    <property type="entry name" value="Hemolysn_Ca-bd"/>
</dbReference>
<dbReference type="PROSITE" id="PS51762">
    <property type="entry name" value="GH16_2"/>
    <property type="match status" value="1"/>
</dbReference>
<evidence type="ECO:0000259" key="3">
    <source>
        <dbReference type="PROSITE" id="PS51762"/>
    </source>
</evidence>
<reference evidence="5" key="1">
    <citation type="submission" date="2018-06" db="EMBL/GenBank/DDBJ databases">
        <authorList>
            <person name="Khan S.A."/>
        </authorList>
    </citation>
    <scope>NUCLEOTIDE SEQUENCE [LARGE SCALE GENOMIC DNA]</scope>
    <source>
        <strain evidence="5">DB-1506</strain>
    </source>
</reference>
<sequence length="995" mass="101133">MADANISVADAALLTALALPRTGTPTQWIIGGQEALLVTGSPADDGLAGPDTGARLTLEGGAGDDTYQVGNHYDFVHEVVDEGIDTVISTADAFTLPEAVENLIVQADRGYGGGNELNNRIEGGDYAQILNGGGGTDLLTGGGGADVFQLLAGGGWDVITDFETGTDRLHLAAFDGFATAAAVLAALRQNGETVELDLGGGQGITFLNRSVADFSAGDFLLPADPVAMTLTFAEEFDSFVWSVDGSEGWRTTYTGGDRAYPGNGDKQYFTDATLGQSPFRLEDGALVITASPGENALDLPYNSGLITSQGSFSQLYGYFEARIDIPDGTGWWPAFWMLPATGGWPPELDILESFGTGDPTAQVTAHTSNGATRSSVSIPVAFPDIASGYHTYAVSWLPDEIRWYIDGVEVASTLTPADMQVPMYMLLNLAVSDATAAAGASADMSIDYVRAYSYSAETIAAHVDTSDTLVSAVSAVLPDGLHTLMLTGTGTLTGTGNALDNRLVAKAGHAALFGLAGDDYLIGSTGDDTLDGGLGKDRMLGGLGDDSYVVDNLSDRVVELAGQGTDTVSSSIGYTLGANLENLVLTGSAALGGAGNELANRITANAAGSRLYGYGGEDTLVGGAGNDQLDGGSGVDLMIGGFGDDTYFVDDARDVVIELANQGGDLVRSAITYTLGANLEKLILTGTADLDGTGNELANRIFGNAGANRLDGGAGDDYLDGGAGDDTMTGGTGNDTYIVDALGDRVVELAGQGTDTVSSSIGYTLGANLENLVLTGTAVIGGAGNELANRLTANAAGSRLYGYGGNDTLVGGAGSDQLDGGSGADTMSGGAGDDSYTVDDARDLVVELADQGMDVVRSSISYTLGANLEKLILTGTANLDGTGNALANRIFGNAGANRLDGGAGDDWIEGGAGSDTLTGGAGADLFVLAPGCGNVVVTDFGAGADRLVLSAFHAELPGMSVTQAGANTVLHFAAGESITLLGVASVTLWGDYVLA</sequence>
<dbReference type="Gene3D" id="2.60.120.200">
    <property type="match status" value="1"/>
</dbReference>
<dbReference type="InterPro" id="IPR000757">
    <property type="entry name" value="Beta-glucanase-like"/>
</dbReference>